<dbReference type="InterPro" id="IPR023410">
    <property type="entry name" value="14-3-3_domain"/>
</dbReference>
<reference evidence="3" key="1">
    <citation type="submission" date="2025-08" db="UniProtKB">
        <authorList>
            <consortium name="Ensembl"/>
        </authorList>
    </citation>
    <scope>IDENTIFICATION</scope>
</reference>
<dbReference type="Ensembl" id="ENSCAFT00020025465.1">
    <property type="protein sequence ID" value="ENSCAFP00020021989.1"/>
    <property type="gene ID" value="ENSCAFG00020017378.1"/>
</dbReference>
<reference evidence="3" key="2">
    <citation type="submission" date="2025-09" db="UniProtKB">
        <authorList>
            <consortium name="Ensembl"/>
        </authorList>
    </citation>
    <scope>IDENTIFICATION</scope>
</reference>
<comment type="similarity">
    <text evidence="1">Belongs to the 14-3-3 family.</text>
</comment>
<dbReference type="Pfam" id="PF00244">
    <property type="entry name" value="14-3-3"/>
    <property type="match status" value="1"/>
</dbReference>
<dbReference type="InterPro" id="IPR036815">
    <property type="entry name" value="14-3-3_dom_sf"/>
</dbReference>
<evidence type="ECO:0000313" key="4">
    <source>
        <dbReference type="Proteomes" id="UP000694391"/>
    </source>
</evidence>
<dbReference type="GeneTree" id="ENSGT01090000260040"/>
<evidence type="ECO:0000313" key="3">
    <source>
        <dbReference type="Ensembl" id="ENSCAFP00020021989.1"/>
    </source>
</evidence>
<proteinExistence type="inferred from homology"/>
<evidence type="ECO:0000256" key="1">
    <source>
        <dbReference type="ARBA" id="ARBA00006141"/>
    </source>
</evidence>
<dbReference type="PANTHER" id="PTHR18860">
    <property type="entry name" value="14-3-3 PROTEIN"/>
    <property type="match status" value="1"/>
</dbReference>
<organism evidence="3 4">
    <name type="scientific">Canis lupus dingo</name>
    <name type="common">dingo</name>
    <dbReference type="NCBI Taxonomy" id="286419"/>
    <lineage>
        <taxon>Eukaryota</taxon>
        <taxon>Metazoa</taxon>
        <taxon>Chordata</taxon>
        <taxon>Craniata</taxon>
        <taxon>Vertebrata</taxon>
        <taxon>Euteleostomi</taxon>
        <taxon>Mammalia</taxon>
        <taxon>Eutheria</taxon>
        <taxon>Laurasiatheria</taxon>
        <taxon>Carnivora</taxon>
        <taxon>Caniformia</taxon>
        <taxon>Canidae</taxon>
        <taxon>Canis</taxon>
    </lineage>
</organism>
<dbReference type="Gene3D" id="1.20.190.20">
    <property type="entry name" value="14-3-3 domain"/>
    <property type="match status" value="1"/>
</dbReference>
<dbReference type="AlphaFoldDB" id="A0A8C0KY88"/>
<keyword evidence="4" id="KW-1185">Reference proteome</keyword>
<name>A0A8C0KY88_CANLU</name>
<dbReference type="PRINTS" id="PR00305">
    <property type="entry name" value="1433ZETA"/>
</dbReference>
<evidence type="ECO:0000259" key="2">
    <source>
        <dbReference type="Pfam" id="PF00244"/>
    </source>
</evidence>
<accession>A0A8C0KY88</accession>
<sequence length="124" mass="13934">MSVCTAVLESLVKYLIANATNPESKVFYLKMKGDYFRYLAEVACGDDRKQTIHNSQGAYQEAFDISKKEMQPTHPIRLGLALNFSSLPALWPKQLLMRPLQNLIHGMKIHTKTAPSSCSCLETT</sequence>
<dbReference type="InterPro" id="IPR000308">
    <property type="entry name" value="14-3-3"/>
</dbReference>
<feature type="domain" description="14-3-3" evidence="2">
    <location>
        <begin position="2"/>
        <end position="85"/>
    </location>
</feature>
<dbReference type="SUPFAM" id="SSF48445">
    <property type="entry name" value="14-3-3 protein"/>
    <property type="match status" value="1"/>
</dbReference>
<protein>
    <recommendedName>
        <fullName evidence="2">14-3-3 domain-containing protein</fullName>
    </recommendedName>
</protein>
<dbReference type="Proteomes" id="UP000694391">
    <property type="component" value="Unplaced"/>
</dbReference>